<evidence type="ECO:0000313" key="2">
    <source>
        <dbReference type="EMBL" id="CUS32710.1"/>
    </source>
</evidence>
<sequence length="201" mass="22920">MFLVSSSKSIFLPDSKLETSNLNRLPGWRDTAGRLRLNFGVWFVRRKVFRTALARPFVPSSHQDSFLKIKIAVTDDRRAFPIFENPFFLPYAVFGERRIDGLWSAPRLQNLFFGHSHHDTVLFDVLVKVRVTQLNDLGPDHDHKDKQYKSDINDDPNRAAANERRLFSVGIKGEGLRFGGHGAQESLDATSEGSHESRIVQ</sequence>
<dbReference type="Proteomes" id="UP000198736">
    <property type="component" value="Unassembled WGS sequence"/>
</dbReference>
<reference evidence="3" key="1">
    <citation type="submission" date="2015-10" db="EMBL/GenBank/DDBJ databases">
        <authorList>
            <person name="Luecker S."/>
            <person name="Luecker S."/>
        </authorList>
    </citation>
    <scope>NUCLEOTIDE SEQUENCE [LARGE SCALE GENOMIC DNA]</scope>
</reference>
<keyword evidence="3" id="KW-1185">Reference proteome</keyword>
<organism evidence="2 3">
    <name type="scientific">Candidatus Nitrospira nitrificans</name>
    <dbReference type="NCBI Taxonomy" id="1742973"/>
    <lineage>
        <taxon>Bacteria</taxon>
        <taxon>Pseudomonadati</taxon>
        <taxon>Nitrospirota</taxon>
        <taxon>Nitrospiria</taxon>
        <taxon>Nitrospirales</taxon>
        <taxon>Nitrospiraceae</taxon>
        <taxon>Nitrospira</taxon>
    </lineage>
</organism>
<gene>
    <name evidence="2" type="ORF">COMA2_110052</name>
</gene>
<name>A0A0S4LA62_9BACT</name>
<evidence type="ECO:0000313" key="3">
    <source>
        <dbReference type="Proteomes" id="UP000198736"/>
    </source>
</evidence>
<dbReference type="EMBL" id="CZPZ01000003">
    <property type="protein sequence ID" value="CUS32710.1"/>
    <property type="molecule type" value="Genomic_DNA"/>
</dbReference>
<proteinExistence type="predicted"/>
<feature type="region of interest" description="Disordered" evidence="1">
    <location>
        <begin position="178"/>
        <end position="201"/>
    </location>
</feature>
<dbReference type="AlphaFoldDB" id="A0A0S4LA62"/>
<protein>
    <submittedName>
        <fullName evidence="2">Uncharacterized protein</fullName>
    </submittedName>
</protein>
<evidence type="ECO:0000256" key="1">
    <source>
        <dbReference type="SAM" id="MobiDB-lite"/>
    </source>
</evidence>
<accession>A0A0S4LA62</accession>